<name>A0A936NBE0_9ACTN</name>
<dbReference type="AlphaFoldDB" id="A0A936NBE0"/>
<evidence type="ECO:0000313" key="4">
    <source>
        <dbReference type="Proteomes" id="UP000727993"/>
    </source>
</evidence>
<reference evidence="3 4" key="1">
    <citation type="submission" date="2020-10" db="EMBL/GenBank/DDBJ databases">
        <title>Connecting structure to function with the recovery of over 1000 high-quality activated sludge metagenome-assembled genomes encoding full-length rRNA genes using long-read sequencing.</title>
        <authorList>
            <person name="Singleton C.M."/>
            <person name="Petriglieri F."/>
            <person name="Kristensen J.M."/>
            <person name="Kirkegaard R.H."/>
            <person name="Michaelsen T.Y."/>
            <person name="Andersen M.H."/>
            <person name="Karst S.M."/>
            <person name="Dueholm M.S."/>
            <person name="Nielsen P.H."/>
            <person name="Albertsen M."/>
        </authorList>
    </citation>
    <scope>NUCLEOTIDE SEQUENCE [LARGE SCALE GENOMIC DNA]</scope>
    <source>
        <strain evidence="3">Lyne_18-Q3-R50-59_MAXAC.006</strain>
    </source>
</reference>
<feature type="transmembrane region" description="Helical" evidence="2">
    <location>
        <begin position="44"/>
        <end position="63"/>
    </location>
</feature>
<gene>
    <name evidence="3" type="ORF">IPN02_10035</name>
</gene>
<keyword evidence="2" id="KW-0472">Membrane</keyword>
<evidence type="ECO:0000313" key="3">
    <source>
        <dbReference type="EMBL" id="MBK9297153.1"/>
    </source>
</evidence>
<dbReference type="EMBL" id="JADJZA010000006">
    <property type="protein sequence ID" value="MBK9297153.1"/>
    <property type="molecule type" value="Genomic_DNA"/>
</dbReference>
<comment type="caution">
    <text evidence="3">The sequence shown here is derived from an EMBL/GenBank/DDBJ whole genome shotgun (WGS) entry which is preliminary data.</text>
</comment>
<feature type="transmembrane region" description="Helical" evidence="2">
    <location>
        <begin position="20"/>
        <end position="39"/>
    </location>
</feature>
<keyword evidence="2" id="KW-0812">Transmembrane</keyword>
<keyword evidence="2" id="KW-1133">Transmembrane helix</keyword>
<feature type="region of interest" description="Disordered" evidence="1">
    <location>
        <begin position="70"/>
        <end position="95"/>
    </location>
</feature>
<feature type="compositionally biased region" description="Polar residues" evidence="1">
    <location>
        <begin position="73"/>
        <end position="84"/>
    </location>
</feature>
<evidence type="ECO:0000256" key="2">
    <source>
        <dbReference type="SAM" id="Phobius"/>
    </source>
</evidence>
<organism evidence="3 4">
    <name type="scientific">Candidatus Neomicrothrix subdominans</name>
    <dbReference type="NCBI Taxonomy" id="2954438"/>
    <lineage>
        <taxon>Bacteria</taxon>
        <taxon>Bacillati</taxon>
        <taxon>Actinomycetota</taxon>
        <taxon>Acidimicrobiia</taxon>
        <taxon>Acidimicrobiales</taxon>
        <taxon>Microthrixaceae</taxon>
        <taxon>Candidatus Neomicrothrix</taxon>
    </lineage>
</organism>
<evidence type="ECO:0000256" key="1">
    <source>
        <dbReference type="SAM" id="MobiDB-lite"/>
    </source>
</evidence>
<proteinExistence type="predicted"/>
<accession>A0A936NBE0</accession>
<dbReference type="Proteomes" id="UP000727993">
    <property type="component" value="Unassembled WGS sequence"/>
</dbReference>
<sequence length="95" mass="10049">MTNTEAQTSFTSTKSSDPRVFLVAGVGGLIILVGLVMLIRQRPVYAALMTVPLLGLLAGLYWMKLADGATPHTPDQSGPAQMPQQPIGHHAVAPQ</sequence>
<protein>
    <submittedName>
        <fullName evidence="3">Uncharacterized protein</fullName>
    </submittedName>
</protein>